<organism evidence="1 2">
    <name type="scientific">Nesidiocoris tenuis</name>
    <dbReference type="NCBI Taxonomy" id="355587"/>
    <lineage>
        <taxon>Eukaryota</taxon>
        <taxon>Metazoa</taxon>
        <taxon>Ecdysozoa</taxon>
        <taxon>Arthropoda</taxon>
        <taxon>Hexapoda</taxon>
        <taxon>Insecta</taxon>
        <taxon>Pterygota</taxon>
        <taxon>Neoptera</taxon>
        <taxon>Paraneoptera</taxon>
        <taxon>Hemiptera</taxon>
        <taxon>Heteroptera</taxon>
        <taxon>Panheteroptera</taxon>
        <taxon>Cimicomorpha</taxon>
        <taxon>Miridae</taxon>
        <taxon>Dicyphina</taxon>
        <taxon>Nesidiocoris</taxon>
    </lineage>
</organism>
<name>A0A6H5G6H2_9HEMI</name>
<reference evidence="1 2" key="1">
    <citation type="submission" date="2020-02" db="EMBL/GenBank/DDBJ databases">
        <authorList>
            <person name="Ferguson B K."/>
        </authorList>
    </citation>
    <scope>NUCLEOTIDE SEQUENCE [LARGE SCALE GENOMIC DNA]</scope>
</reference>
<dbReference type="AlphaFoldDB" id="A0A6H5G6H2"/>
<evidence type="ECO:0000313" key="1">
    <source>
        <dbReference type="EMBL" id="CAA9998121.1"/>
    </source>
</evidence>
<keyword evidence="2" id="KW-1185">Reference proteome</keyword>
<dbReference type="EMBL" id="CADCXU010006565">
    <property type="protein sequence ID" value="CAA9998121.1"/>
    <property type="molecule type" value="Genomic_DNA"/>
</dbReference>
<protein>
    <submittedName>
        <fullName evidence="1">Uncharacterized protein</fullName>
    </submittedName>
</protein>
<evidence type="ECO:0000313" key="2">
    <source>
        <dbReference type="Proteomes" id="UP000479000"/>
    </source>
</evidence>
<sequence>SETREVMLQKLFTRLSLSHRNLSRVTNYRRSSGRKTTIMRKIKEDVMIYRLSVWTLTHWALSQLQNFIIPRENSEDRRFPKFFFFGRRKYSYGISKIHLPAVRGRKDYSCLSDLKPADLGDVGPARGGFPRDSPVPTLDVRSSVLGDGAAATGYRVVYRPSTAWK</sequence>
<proteinExistence type="predicted"/>
<gene>
    <name evidence="1" type="ORF">NTEN_LOCUS4415</name>
</gene>
<dbReference type="Proteomes" id="UP000479000">
    <property type="component" value="Unassembled WGS sequence"/>
</dbReference>
<accession>A0A6H5G6H2</accession>
<feature type="non-terminal residue" evidence="1">
    <location>
        <position position="1"/>
    </location>
</feature>